<evidence type="ECO:0000256" key="2">
    <source>
        <dbReference type="ARBA" id="ARBA00012513"/>
    </source>
</evidence>
<dbReference type="GO" id="GO:0007346">
    <property type="term" value="P:regulation of mitotic cell cycle"/>
    <property type="evidence" value="ECO:0007669"/>
    <property type="project" value="TreeGrafter"/>
</dbReference>
<dbReference type="PANTHER" id="PTHR22984">
    <property type="entry name" value="SERINE/THREONINE-PROTEIN KINASE PIM"/>
    <property type="match status" value="1"/>
</dbReference>
<dbReference type="Gene3D" id="1.10.510.10">
    <property type="entry name" value="Transferase(Phosphotransferase) domain 1"/>
    <property type="match status" value="1"/>
</dbReference>
<evidence type="ECO:0000256" key="7">
    <source>
        <dbReference type="ARBA" id="ARBA00022840"/>
    </source>
</evidence>
<keyword evidence="7" id="KW-0067">ATP-binding</keyword>
<sequence>MDVPSERPEEQLVKRRRSESGEKDVETIKPETNVEASSTVTRRVGEENPLKRKCMDVSQGPESRPEGTGKRNRTETEENFKKMKDMFLKRYAVGRMLGRGGCASVCAGVRKSDGKKVALKIMSKIINDKYITVPGDTRRLPAEVAILELVCKPPRCPYVIELLDWIETPAGIVIVLERPDHCVDLFDFCSRVDVTENMAKIIMRQVIQAARHCRARGVFHRDIKEENILINPHTLEVKLIDFGCGDLHKDTPYTEYAGTPIYFPPEWITERKYEAEPATVWGLGVLLYSLLCGHRPFNSPHQTVHGLQCFPDHLSISSCSLINWCLQKDPKRRPTLEQVIAHRWIRHYTVAPCCRVPLVLRGMTPELQIH</sequence>
<comment type="catalytic activity">
    <reaction evidence="9">
        <text>L-seryl-[protein] + ATP = O-phospho-L-seryl-[protein] + ADP + H(+)</text>
        <dbReference type="Rhea" id="RHEA:17989"/>
        <dbReference type="Rhea" id="RHEA-COMP:9863"/>
        <dbReference type="Rhea" id="RHEA-COMP:11604"/>
        <dbReference type="ChEBI" id="CHEBI:15378"/>
        <dbReference type="ChEBI" id="CHEBI:29999"/>
        <dbReference type="ChEBI" id="CHEBI:30616"/>
        <dbReference type="ChEBI" id="CHEBI:83421"/>
        <dbReference type="ChEBI" id="CHEBI:456216"/>
        <dbReference type="EC" id="2.7.11.1"/>
    </reaction>
</comment>
<dbReference type="FunFam" id="1.10.510.10:FF:000571">
    <property type="entry name" value="Maternal embryonic leucine zipper kinase"/>
    <property type="match status" value="1"/>
</dbReference>
<dbReference type="PROSITE" id="PS00108">
    <property type="entry name" value="PROTEIN_KINASE_ST"/>
    <property type="match status" value="1"/>
</dbReference>
<dbReference type="InterPro" id="IPR051138">
    <property type="entry name" value="PIM_Ser/Thr_kinase"/>
</dbReference>
<evidence type="ECO:0000256" key="9">
    <source>
        <dbReference type="ARBA" id="ARBA00048679"/>
    </source>
</evidence>
<dbReference type="Proteomes" id="UP001187315">
    <property type="component" value="Unassembled WGS sequence"/>
</dbReference>
<proteinExistence type="inferred from homology"/>
<feature type="compositionally biased region" description="Basic and acidic residues" evidence="10">
    <location>
        <begin position="43"/>
        <end position="55"/>
    </location>
</feature>
<keyword evidence="4" id="KW-0808">Transferase</keyword>
<dbReference type="SMART" id="SM00220">
    <property type="entry name" value="S_TKc"/>
    <property type="match status" value="1"/>
</dbReference>
<comment type="caution">
    <text evidence="12">The sequence shown here is derived from an EMBL/GenBank/DDBJ whole genome shotgun (WGS) entry which is preliminary data.</text>
</comment>
<dbReference type="EMBL" id="JAVHJS010000024">
    <property type="protein sequence ID" value="KAK2818065.1"/>
    <property type="molecule type" value="Genomic_DNA"/>
</dbReference>
<organism evidence="12 13">
    <name type="scientific">Tachysurus vachellii</name>
    <name type="common">Darkbarbel catfish</name>
    <name type="synonym">Pelteobagrus vachellii</name>
    <dbReference type="NCBI Taxonomy" id="175792"/>
    <lineage>
        <taxon>Eukaryota</taxon>
        <taxon>Metazoa</taxon>
        <taxon>Chordata</taxon>
        <taxon>Craniata</taxon>
        <taxon>Vertebrata</taxon>
        <taxon>Euteleostomi</taxon>
        <taxon>Actinopterygii</taxon>
        <taxon>Neopterygii</taxon>
        <taxon>Teleostei</taxon>
        <taxon>Ostariophysi</taxon>
        <taxon>Siluriformes</taxon>
        <taxon>Bagridae</taxon>
        <taxon>Tachysurus</taxon>
    </lineage>
</organism>
<feature type="compositionally biased region" description="Basic and acidic residues" evidence="10">
    <location>
        <begin position="63"/>
        <end position="78"/>
    </location>
</feature>
<feature type="domain" description="Protein kinase" evidence="11">
    <location>
        <begin position="91"/>
        <end position="345"/>
    </location>
</feature>
<feature type="region of interest" description="Disordered" evidence="10">
    <location>
        <begin position="1"/>
        <end position="78"/>
    </location>
</feature>
<dbReference type="InterPro" id="IPR000719">
    <property type="entry name" value="Prot_kinase_dom"/>
</dbReference>
<dbReference type="SUPFAM" id="SSF56112">
    <property type="entry name" value="Protein kinase-like (PK-like)"/>
    <property type="match status" value="1"/>
</dbReference>
<dbReference type="GO" id="GO:0005524">
    <property type="term" value="F:ATP binding"/>
    <property type="evidence" value="ECO:0007669"/>
    <property type="project" value="UniProtKB-KW"/>
</dbReference>
<feature type="compositionally biased region" description="Basic and acidic residues" evidence="10">
    <location>
        <begin position="1"/>
        <end position="29"/>
    </location>
</feature>
<dbReference type="PROSITE" id="PS50011">
    <property type="entry name" value="PROTEIN_KINASE_DOM"/>
    <property type="match status" value="1"/>
</dbReference>
<accession>A0AA88LQ28</accession>
<gene>
    <name evidence="12" type="ORF">Q7C36_021998</name>
</gene>
<evidence type="ECO:0000259" key="11">
    <source>
        <dbReference type="PROSITE" id="PS50011"/>
    </source>
</evidence>
<dbReference type="EC" id="2.7.11.1" evidence="2"/>
<keyword evidence="6" id="KW-0418">Kinase</keyword>
<evidence type="ECO:0000313" key="13">
    <source>
        <dbReference type="Proteomes" id="UP001187315"/>
    </source>
</evidence>
<dbReference type="PANTHER" id="PTHR22984:SF11">
    <property type="entry name" value="AURORA KINASE-RELATED"/>
    <property type="match status" value="1"/>
</dbReference>
<dbReference type="GO" id="GO:0043066">
    <property type="term" value="P:negative regulation of apoptotic process"/>
    <property type="evidence" value="ECO:0007669"/>
    <property type="project" value="TreeGrafter"/>
</dbReference>
<comment type="catalytic activity">
    <reaction evidence="8">
        <text>L-threonyl-[protein] + ATP = O-phospho-L-threonyl-[protein] + ADP + H(+)</text>
        <dbReference type="Rhea" id="RHEA:46608"/>
        <dbReference type="Rhea" id="RHEA-COMP:11060"/>
        <dbReference type="Rhea" id="RHEA-COMP:11605"/>
        <dbReference type="ChEBI" id="CHEBI:15378"/>
        <dbReference type="ChEBI" id="CHEBI:30013"/>
        <dbReference type="ChEBI" id="CHEBI:30616"/>
        <dbReference type="ChEBI" id="CHEBI:61977"/>
        <dbReference type="ChEBI" id="CHEBI:456216"/>
        <dbReference type="EC" id="2.7.11.1"/>
    </reaction>
</comment>
<evidence type="ECO:0000313" key="12">
    <source>
        <dbReference type="EMBL" id="KAK2818065.1"/>
    </source>
</evidence>
<evidence type="ECO:0000256" key="3">
    <source>
        <dbReference type="ARBA" id="ARBA00022527"/>
    </source>
</evidence>
<keyword evidence="5" id="KW-0547">Nucleotide-binding</keyword>
<dbReference type="Gene3D" id="3.30.200.20">
    <property type="entry name" value="Phosphorylase Kinase, domain 1"/>
    <property type="match status" value="1"/>
</dbReference>
<dbReference type="AlphaFoldDB" id="A0AA88LQ28"/>
<dbReference type="InterPro" id="IPR008271">
    <property type="entry name" value="Ser/Thr_kinase_AS"/>
</dbReference>
<keyword evidence="13" id="KW-1185">Reference proteome</keyword>
<evidence type="ECO:0000256" key="8">
    <source>
        <dbReference type="ARBA" id="ARBA00047899"/>
    </source>
</evidence>
<dbReference type="InterPro" id="IPR011009">
    <property type="entry name" value="Kinase-like_dom_sf"/>
</dbReference>
<protein>
    <recommendedName>
        <fullName evidence="2">non-specific serine/threonine protein kinase</fullName>
        <ecNumber evidence="2">2.7.11.1</ecNumber>
    </recommendedName>
</protein>
<evidence type="ECO:0000256" key="5">
    <source>
        <dbReference type="ARBA" id="ARBA00022741"/>
    </source>
</evidence>
<evidence type="ECO:0000256" key="6">
    <source>
        <dbReference type="ARBA" id="ARBA00022777"/>
    </source>
</evidence>
<dbReference type="GO" id="GO:0005737">
    <property type="term" value="C:cytoplasm"/>
    <property type="evidence" value="ECO:0007669"/>
    <property type="project" value="TreeGrafter"/>
</dbReference>
<comment type="similarity">
    <text evidence="1">Belongs to the protein kinase superfamily. CAMK Ser/Thr protein kinase family. PIM subfamily.</text>
</comment>
<name>A0AA88LQ28_TACVA</name>
<evidence type="ECO:0000256" key="4">
    <source>
        <dbReference type="ARBA" id="ARBA00022679"/>
    </source>
</evidence>
<evidence type="ECO:0000256" key="1">
    <source>
        <dbReference type="ARBA" id="ARBA00005505"/>
    </source>
</evidence>
<reference evidence="12" key="1">
    <citation type="submission" date="2023-08" db="EMBL/GenBank/DDBJ databases">
        <title>Pelteobagrus vachellii genome.</title>
        <authorList>
            <person name="Liu H."/>
        </authorList>
    </citation>
    <scope>NUCLEOTIDE SEQUENCE</scope>
    <source>
        <strain evidence="12">PRFRI_2022a</strain>
        <tissue evidence="12">Muscle</tissue>
    </source>
</reference>
<dbReference type="Pfam" id="PF00069">
    <property type="entry name" value="Pkinase"/>
    <property type="match status" value="1"/>
</dbReference>
<evidence type="ECO:0000256" key="10">
    <source>
        <dbReference type="SAM" id="MobiDB-lite"/>
    </source>
</evidence>
<keyword evidence="3" id="KW-0723">Serine/threonine-protein kinase</keyword>
<dbReference type="GO" id="GO:0004674">
    <property type="term" value="F:protein serine/threonine kinase activity"/>
    <property type="evidence" value="ECO:0007669"/>
    <property type="project" value="UniProtKB-KW"/>
</dbReference>